<dbReference type="Pfam" id="PF02547">
    <property type="entry name" value="Queuosine_synth"/>
    <property type="match status" value="1"/>
</dbReference>
<comment type="subunit">
    <text evidence="5">Monomer.</text>
</comment>
<keyword evidence="3 5" id="KW-0949">S-adenosyl-L-methionine</keyword>
<organism evidence="6 7">
    <name type="scientific">Solidesulfovibrio fructosivorans JJ]</name>
    <dbReference type="NCBI Taxonomy" id="596151"/>
    <lineage>
        <taxon>Bacteria</taxon>
        <taxon>Pseudomonadati</taxon>
        <taxon>Thermodesulfobacteriota</taxon>
        <taxon>Desulfovibrionia</taxon>
        <taxon>Desulfovibrionales</taxon>
        <taxon>Desulfovibrionaceae</taxon>
        <taxon>Solidesulfovibrio</taxon>
    </lineage>
</organism>
<protein>
    <recommendedName>
        <fullName evidence="5">S-adenosylmethionine:tRNA ribosyltransferase-isomerase</fullName>
        <ecNumber evidence="5">2.4.99.17</ecNumber>
    </recommendedName>
    <alternativeName>
        <fullName evidence="5">Queuosine biosynthesis protein QueA</fullName>
    </alternativeName>
</protein>
<accession>E1K2C7</accession>
<dbReference type="InterPro" id="IPR042118">
    <property type="entry name" value="QueA_dom1"/>
</dbReference>
<evidence type="ECO:0000313" key="7">
    <source>
        <dbReference type="Proteomes" id="UP000006250"/>
    </source>
</evidence>
<comment type="subcellular location">
    <subcellularLocation>
        <location evidence="5">Cytoplasm</location>
    </subcellularLocation>
</comment>
<comment type="function">
    <text evidence="5">Transfers and isomerizes the ribose moiety from AdoMet to the 7-aminomethyl group of 7-deazaguanine (preQ1-tRNA) to give epoxyqueuosine (oQ-tRNA).</text>
</comment>
<dbReference type="InterPro" id="IPR036100">
    <property type="entry name" value="QueA_sf"/>
</dbReference>
<dbReference type="PANTHER" id="PTHR30307">
    <property type="entry name" value="S-ADENOSYLMETHIONINE:TRNA RIBOSYLTRANSFERASE-ISOMERASE"/>
    <property type="match status" value="1"/>
</dbReference>
<reference evidence="6 7" key="1">
    <citation type="submission" date="2010-08" db="EMBL/GenBank/DDBJ databases">
        <title>The draft genome of Desulfovibrio fructosovorans JJ.</title>
        <authorList>
            <consortium name="US DOE Joint Genome Institute (JGI-PGF)"/>
            <person name="Lucas S."/>
            <person name="Copeland A."/>
            <person name="Lapidus A."/>
            <person name="Cheng J.-F."/>
            <person name="Bruce D."/>
            <person name="Goodwin L."/>
            <person name="Pitluck S."/>
            <person name="Land M.L."/>
            <person name="Hauser L."/>
            <person name="Chang Y.-J."/>
            <person name="Jeffries C."/>
            <person name="Wall J.D."/>
            <person name="Stahl D.A."/>
            <person name="Arkin A.P."/>
            <person name="Dehal P."/>
            <person name="Stolyar S.M."/>
            <person name="Hazen T.C."/>
            <person name="Woyke T.J."/>
        </authorList>
    </citation>
    <scope>NUCLEOTIDE SEQUENCE [LARGE SCALE GENOMIC DNA]</scope>
    <source>
        <strain evidence="6 7">JJ</strain>
    </source>
</reference>
<dbReference type="UniPathway" id="UPA00392"/>
<proteinExistence type="inferred from homology"/>
<keyword evidence="1 5" id="KW-0963">Cytoplasm</keyword>
<dbReference type="SUPFAM" id="SSF111337">
    <property type="entry name" value="QueA-like"/>
    <property type="match status" value="1"/>
</dbReference>
<comment type="caution">
    <text evidence="6">The sequence shown here is derived from an EMBL/GenBank/DDBJ whole genome shotgun (WGS) entry which is preliminary data.</text>
</comment>
<dbReference type="GO" id="GO:0005737">
    <property type="term" value="C:cytoplasm"/>
    <property type="evidence" value="ECO:0007669"/>
    <property type="project" value="UniProtKB-SubCell"/>
</dbReference>
<evidence type="ECO:0000256" key="5">
    <source>
        <dbReference type="HAMAP-Rule" id="MF_00113"/>
    </source>
</evidence>
<dbReference type="GO" id="GO:0008616">
    <property type="term" value="P:tRNA queuosine(34) biosynthetic process"/>
    <property type="evidence" value="ECO:0007669"/>
    <property type="project" value="UniProtKB-UniRule"/>
</dbReference>
<dbReference type="EMBL" id="AECZ01000054">
    <property type="protein sequence ID" value="EFL49247.1"/>
    <property type="molecule type" value="Genomic_DNA"/>
</dbReference>
<dbReference type="eggNOG" id="COG0809">
    <property type="taxonomic scope" value="Bacteria"/>
</dbReference>
<dbReference type="STRING" id="596151.DesfrDRAFT_4027"/>
<dbReference type="InterPro" id="IPR042119">
    <property type="entry name" value="QueA_dom2"/>
</dbReference>
<dbReference type="EC" id="2.4.99.17" evidence="5"/>
<evidence type="ECO:0000256" key="2">
    <source>
        <dbReference type="ARBA" id="ARBA00022679"/>
    </source>
</evidence>
<comment type="similarity">
    <text evidence="5">Belongs to the QueA family.</text>
</comment>
<keyword evidence="7" id="KW-1185">Reference proteome</keyword>
<dbReference type="Proteomes" id="UP000006250">
    <property type="component" value="Unassembled WGS sequence"/>
</dbReference>
<comment type="pathway">
    <text evidence="5">tRNA modification; tRNA-queuosine biosynthesis.</text>
</comment>
<dbReference type="RefSeq" id="WP_005996995.1">
    <property type="nucleotide sequence ID" value="NZ_AECZ01000054.1"/>
</dbReference>
<name>E1K2C7_SOLFR</name>
<dbReference type="HAMAP" id="MF_00113">
    <property type="entry name" value="QueA"/>
    <property type="match status" value="1"/>
</dbReference>
<dbReference type="InterPro" id="IPR003699">
    <property type="entry name" value="QueA"/>
</dbReference>
<evidence type="ECO:0000256" key="1">
    <source>
        <dbReference type="ARBA" id="ARBA00022490"/>
    </source>
</evidence>
<sequence length="375" mass="40234">MSHDIPTTHAVFTVPAAPDDLLASYHFDLPPERIASRPCEKRDACKLMTVSRATGAVADAVFSDLPDLLPAGALLVVNNTKVAPVRLFGHKPSGGAAELLLTTPVALLAPTVDPDTGWAVAPASGLLRVSRPPKPGDRVDFAPDLRLTTTRRGQFGRTDFILHWQGSLPDILSRIGHVPLPPYIRRADDADDRKTYQTVYARDDKLGSAAAPTAGLHFTEGLLTRLRERGFGLAAVTCHVGIGTFSPVRVDDIRDHAMHKEWIEVPGEAAEAVRRAKAEGRPVVAVGTTAARTLEGVVREAGEMTAFAGETDIFIRPGHAFKMVDGMVTNFHLPGSSLVIMLAALVGRQPLLAAYARAVASGYRFFSYGDAMLVL</sequence>
<dbReference type="Gene3D" id="3.40.1780.10">
    <property type="entry name" value="QueA-like"/>
    <property type="match status" value="1"/>
</dbReference>
<evidence type="ECO:0000313" key="6">
    <source>
        <dbReference type="EMBL" id="EFL49247.1"/>
    </source>
</evidence>
<gene>
    <name evidence="5" type="primary">queA</name>
    <name evidence="6" type="ORF">DesfrDRAFT_4027</name>
</gene>
<comment type="catalytic activity">
    <reaction evidence="5">
        <text>7-aminomethyl-7-carbaguanosine(34) in tRNA + S-adenosyl-L-methionine = epoxyqueuosine(34) in tRNA + adenine + L-methionine + 2 H(+)</text>
        <dbReference type="Rhea" id="RHEA:32155"/>
        <dbReference type="Rhea" id="RHEA-COMP:10342"/>
        <dbReference type="Rhea" id="RHEA-COMP:18582"/>
        <dbReference type="ChEBI" id="CHEBI:15378"/>
        <dbReference type="ChEBI" id="CHEBI:16708"/>
        <dbReference type="ChEBI" id="CHEBI:57844"/>
        <dbReference type="ChEBI" id="CHEBI:59789"/>
        <dbReference type="ChEBI" id="CHEBI:82833"/>
        <dbReference type="ChEBI" id="CHEBI:194443"/>
        <dbReference type="EC" id="2.4.99.17"/>
    </reaction>
</comment>
<keyword evidence="6" id="KW-0413">Isomerase</keyword>
<dbReference type="GO" id="GO:0051075">
    <property type="term" value="F:S-adenosylmethionine:tRNA ribosyltransferase-isomerase activity"/>
    <property type="evidence" value="ECO:0007669"/>
    <property type="project" value="UniProtKB-EC"/>
</dbReference>
<evidence type="ECO:0000256" key="4">
    <source>
        <dbReference type="ARBA" id="ARBA00022785"/>
    </source>
</evidence>
<dbReference type="Gene3D" id="2.40.10.240">
    <property type="entry name" value="QueA-like"/>
    <property type="match status" value="1"/>
</dbReference>
<evidence type="ECO:0000256" key="3">
    <source>
        <dbReference type="ARBA" id="ARBA00022691"/>
    </source>
</evidence>
<dbReference type="NCBIfam" id="TIGR00113">
    <property type="entry name" value="queA"/>
    <property type="match status" value="1"/>
</dbReference>
<keyword evidence="4 5" id="KW-0671">Queuosine biosynthesis</keyword>
<dbReference type="NCBIfam" id="NF001140">
    <property type="entry name" value="PRK00147.1"/>
    <property type="match status" value="1"/>
</dbReference>
<dbReference type="AlphaFoldDB" id="E1K2C7"/>
<keyword evidence="2 5" id="KW-0808">Transferase</keyword>
<dbReference type="PANTHER" id="PTHR30307:SF0">
    <property type="entry name" value="S-ADENOSYLMETHIONINE:TRNA RIBOSYLTRANSFERASE-ISOMERASE"/>
    <property type="match status" value="1"/>
</dbReference>